<reference evidence="3" key="1">
    <citation type="submission" date="2021-02" db="EMBL/GenBank/DDBJ databases">
        <authorList>
            <person name="Nowell W R."/>
        </authorList>
    </citation>
    <scope>NUCLEOTIDE SEQUENCE</scope>
</reference>
<keyword evidence="2" id="KW-0472">Membrane</keyword>
<evidence type="ECO:0000313" key="3">
    <source>
        <dbReference type="EMBL" id="CAF1043418.1"/>
    </source>
</evidence>
<evidence type="ECO:0000313" key="4">
    <source>
        <dbReference type="EMBL" id="CAF3571276.1"/>
    </source>
</evidence>
<sequence length="90" mass="10046">MDSNNQENFLGNIQSTSRSNEWLFAIIGGIIIIIGIIGIIILLCICRRENSGSEPTSRSTPRRRYGHVRTTASETNYRDVPDEDLGVDHA</sequence>
<keyword evidence="2" id="KW-1133">Transmembrane helix</keyword>
<keyword evidence="2" id="KW-0812">Transmembrane</keyword>
<dbReference type="Proteomes" id="UP000663881">
    <property type="component" value="Unassembled WGS sequence"/>
</dbReference>
<gene>
    <name evidence="4" type="ORF">OKA104_LOCUS5114</name>
    <name evidence="3" type="ORF">VCS650_LOCUS16998</name>
</gene>
<accession>A0A814JWE5</accession>
<protein>
    <submittedName>
        <fullName evidence="3">Uncharacterized protein</fullName>
    </submittedName>
</protein>
<dbReference type="AlphaFoldDB" id="A0A814JWE5"/>
<dbReference type="EMBL" id="CAJOAY010000174">
    <property type="protein sequence ID" value="CAF3571276.1"/>
    <property type="molecule type" value="Genomic_DNA"/>
</dbReference>
<feature type="region of interest" description="Disordered" evidence="1">
    <location>
        <begin position="50"/>
        <end position="90"/>
    </location>
</feature>
<dbReference type="EMBL" id="CAJNON010000154">
    <property type="protein sequence ID" value="CAF1043418.1"/>
    <property type="molecule type" value="Genomic_DNA"/>
</dbReference>
<evidence type="ECO:0000256" key="1">
    <source>
        <dbReference type="SAM" id="MobiDB-lite"/>
    </source>
</evidence>
<feature type="compositionally biased region" description="Basic and acidic residues" evidence="1">
    <location>
        <begin position="76"/>
        <end position="90"/>
    </location>
</feature>
<dbReference type="Proteomes" id="UP000663891">
    <property type="component" value="Unassembled WGS sequence"/>
</dbReference>
<proteinExistence type="predicted"/>
<evidence type="ECO:0000313" key="5">
    <source>
        <dbReference type="Proteomes" id="UP000663891"/>
    </source>
</evidence>
<organism evidence="3 5">
    <name type="scientific">Adineta steineri</name>
    <dbReference type="NCBI Taxonomy" id="433720"/>
    <lineage>
        <taxon>Eukaryota</taxon>
        <taxon>Metazoa</taxon>
        <taxon>Spiralia</taxon>
        <taxon>Gnathifera</taxon>
        <taxon>Rotifera</taxon>
        <taxon>Eurotatoria</taxon>
        <taxon>Bdelloidea</taxon>
        <taxon>Adinetida</taxon>
        <taxon>Adinetidae</taxon>
        <taxon>Adineta</taxon>
    </lineage>
</organism>
<evidence type="ECO:0000256" key="2">
    <source>
        <dbReference type="SAM" id="Phobius"/>
    </source>
</evidence>
<comment type="caution">
    <text evidence="3">The sequence shown here is derived from an EMBL/GenBank/DDBJ whole genome shotgun (WGS) entry which is preliminary data.</text>
</comment>
<name>A0A814JWE5_9BILA</name>
<feature type="transmembrane region" description="Helical" evidence="2">
    <location>
        <begin position="22"/>
        <end position="45"/>
    </location>
</feature>